<dbReference type="AlphaFoldDB" id="A0A6I4UT94"/>
<dbReference type="Proteomes" id="UP000469159">
    <property type="component" value="Unassembled WGS sequence"/>
</dbReference>
<accession>A0A6I4UT94</accession>
<feature type="region of interest" description="Disordered" evidence="1">
    <location>
        <begin position="1"/>
        <end position="47"/>
    </location>
</feature>
<feature type="compositionally biased region" description="Basic and acidic residues" evidence="1">
    <location>
        <begin position="23"/>
        <end position="47"/>
    </location>
</feature>
<evidence type="ECO:0000313" key="2">
    <source>
        <dbReference type="EMBL" id="MXP42122.1"/>
    </source>
</evidence>
<comment type="caution">
    <text evidence="2">The sequence shown here is derived from an EMBL/GenBank/DDBJ whole genome shotgun (WGS) entry which is preliminary data.</text>
</comment>
<organism evidence="2 3">
    <name type="scientific">Croceibacterium soli</name>
    <dbReference type="NCBI Taxonomy" id="1739690"/>
    <lineage>
        <taxon>Bacteria</taxon>
        <taxon>Pseudomonadati</taxon>
        <taxon>Pseudomonadota</taxon>
        <taxon>Alphaproteobacteria</taxon>
        <taxon>Sphingomonadales</taxon>
        <taxon>Erythrobacteraceae</taxon>
        <taxon>Croceibacterium</taxon>
    </lineage>
</organism>
<dbReference type="EMBL" id="WTYK01000006">
    <property type="protein sequence ID" value="MXP42122.1"/>
    <property type="molecule type" value="Genomic_DNA"/>
</dbReference>
<evidence type="ECO:0000313" key="3">
    <source>
        <dbReference type="Proteomes" id="UP000469159"/>
    </source>
</evidence>
<sequence>MQRDEQGGDRQKDPQKEQPSSGKQEHDSMIEAQKKAAEEREREGGYQ</sequence>
<keyword evidence="3" id="KW-1185">Reference proteome</keyword>
<protein>
    <submittedName>
        <fullName evidence="2">Uncharacterized protein</fullName>
    </submittedName>
</protein>
<feature type="compositionally biased region" description="Basic and acidic residues" evidence="1">
    <location>
        <begin position="1"/>
        <end position="16"/>
    </location>
</feature>
<proteinExistence type="predicted"/>
<dbReference type="RefSeq" id="WP_160746988.1">
    <property type="nucleotide sequence ID" value="NZ_WTYK01000006.1"/>
</dbReference>
<reference evidence="2 3" key="1">
    <citation type="submission" date="2019-12" db="EMBL/GenBank/DDBJ databases">
        <title>Genomic-based taxomic classification of the family Erythrobacteraceae.</title>
        <authorList>
            <person name="Xu L."/>
        </authorList>
    </citation>
    <scope>NUCLEOTIDE SEQUENCE [LARGE SCALE GENOMIC DNA]</scope>
    <source>
        <strain evidence="2 3">MCCC 1K02066</strain>
    </source>
</reference>
<gene>
    <name evidence="2" type="ORF">GRI75_10770</name>
</gene>
<name>A0A6I4UT94_9SPHN</name>
<evidence type="ECO:0000256" key="1">
    <source>
        <dbReference type="SAM" id="MobiDB-lite"/>
    </source>
</evidence>